<keyword evidence="10" id="KW-1185">Reference proteome</keyword>
<dbReference type="STRING" id="1167006.UWK_00654"/>
<reference evidence="8" key="1">
    <citation type="submission" date="2012-12" db="EMBL/GenBank/DDBJ databases">
        <title>Complete genome sequence of Desulfocapsa sulfexigens, a marine Delta-Proteobacterium specialized in disproportionating inorganic sulfur compounds.</title>
        <authorList>
            <person name="Finster K.W."/>
            <person name="Kjeldsen K.U."/>
            <person name="Kube M."/>
            <person name="Reinhardt R."/>
            <person name="Mussmann M."/>
            <person name="Amann R."/>
            <person name="Schreiber L."/>
        </authorList>
    </citation>
    <scope>NUCLEOTIDE SEQUENCE</scope>
    <source>
        <strain evidence="8">DSM 10523</strain>
    </source>
</reference>
<dbReference type="Proteomes" id="UP000011721">
    <property type="component" value="Chromosome"/>
</dbReference>
<accession>M1PD09</accession>
<dbReference type="Pfam" id="PF22483">
    <property type="entry name" value="Mu-transpos_C_2"/>
    <property type="match status" value="1"/>
</dbReference>
<name>M1PD09_DESSD</name>
<dbReference type="GO" id="GO:0003677">
    <property type="term" value="F:DNA binding"/>
    <property type="evidence" value="ECO:0007669"/>
    <property type="project" value="InterPro"/>
</dbReference>
<evidence type="ECO:0000313" key="6">
    <source>
        <dbReference type="EMBL" id="AGF77800.1"/>
    </source>
</evidence>
<dbReference type="EMBL" id="CP003985">
    <property type="protein sequence ID" value="AGF77800.1"/>
    <property type="molecule type" value="Genomic_DNA"/>
</dbReference>
<dbReference type="GO" id="GO:0015074">
    <property type="term" value="P:DNA integration"/>
    <property type="evidence" value="ECO:0007669"/>
    <property type="project" value="InterPro"/>
</dbReference>
<evidence type="ECO:0000313" key="8">
    <source>
        <dbReference type="EMBL" id="AGF79477.1"/>
    </source>
</evidence>
<evidence type="ECO:0000313" key="5">
    <source>
        <dbReference type="EMBL" id="AGF77670.1"/>
    </source>
</evidence>
<dbReference type="HOGENOM" id="CLU_020626_11_0_7"/>
<dbReference type="KEGG" id="dsf:UWK_02947"/>
<dbReference type="EMBL" id="CP003985">
    <property type="protein sequence ID" value="AGF79844.1"/>
    <property type="molecule type" value="Genomic_DNA"/>
</dbReference>
<dbReference type="InterPro" id="IPR054353">
    <property type="entry name" value="IstA-like_C"/>
</dbReference>
<dbReference type="RefSeq" id="WP_015402933.1">
    <property type="nucleotide sequence ID" value="NC_020304.1"/>
</dbReference>
<dbReference type="KEGG" id="dsf:UWK_02151"/>
<dbReference type="KEGG" id="dsf:UWK_01100"/>
<sequence>MPKKRLSMRKIREVLRLKYELGHSNREISRSCGIGSSTVSDYLQRTKRADLGWPLPDDLSDSSLEQTLFPPPPPPGTSRLIPDFSEIHKELQSKRGVTLNLLWQEYKEQHPDGYQYSWFCHSYRDWAGKLDLVMRHEHRAGEKLFVDYAGQTVDVVDQHTGEITKAQVFVAVLGASNYTYAEATPSQKIEDWIGSHVRTFAFLGGVPEVVVPDNLKSGVTKACRYEPDLNPTYHDLARHYQTVVLPARVRKPRDKAKAEAGVLLVERWILAKLRKHTFFNIDDLNREIGKLLEQLNNKPFKKLSGSRKSRFEELDKPALKQLPASPYELSYWKKATVHIDYHVEVEGHYYSVPYNLVKKQIEVRYTKSTVECYFRGKRVASHIRENQRGHHTTVKEHMPVNHRKYMEWNPDRFKRWAAKVGPETLCLTETLLVKRAHPQQAYRTLLGILRLGKAYGDSRLEAACHRALHINALSYRSVESILKSGLDQKPLPKPATEDKPVNHANIRGSQYYSPSTH</sequence>
<dbReference type="GO" id="GO:0016987">
    <property type="term" value="F:sigma factor activity"/>
    <property type="evidence" value="ECO:0007669"/>
    <property type="project" value="InterPro"/>
</dbReference>
<dbReference type="EMBL" id="CP003985">
    <property type="protein sequence ID" value="AGF77670.1"/>
    <property type="molecule type" value="Genomic_DNA"/>
</dbReference>
<dbReference type="PATRIC" id="fig|1167006.5.peg.1226"/>
<evidence type="ECO:0000313" key="7">
    <source>
        <dbReference type="EMBL" id="AGF78694.1"/>
    </source>
</evidence>
<protein>
    <submittedName>
        <fullName evidence="8">Transposase</fullName>
    </submittedName>
</protein>
<evidence type="ECO:0000259" key="2">
    <source>
        <dbReference type="PROSITE" id="PS50532"/>
    </source>
</evidence>
<dbReference type="InterPro" id="IPR013249">
    <property type="entry name" value="RNA_pol_sigma70_r4_t2"/>
</dbReference>
<dbReference type="EMBL" id="CP003985">
    <property type="protein sequence ID" value="AGF77235.1"/>
    <property type="molecule type" value="Genomic_DNA"/>
</dbReference>
<dbReference type="KEGG" id="dsf:UWK_03323"/>
<evidence type="ECO:0000256" key="1">
    <source>
        <dbReference type="SAM" id="MobiDB-lite"/>
    </source>
</evidence>
<dbReference type="PROSITE" id="PS50994">
    <property type="entry name" value="INTEGRASE"/>
    <property type="match status" value="1"/>
</dbReference>
<dbReference type="PANTHER" id="PTHR35004:SF8">
    <property type="entry name" value="TRANSPOSASE RV3428C-RELATED"/>
    <property type="match status" value="1"/>
</dbReference>
<proteinExistence type="predicted"/>
<dbReference type="InterPro" id="IPR017895">
    <property type="entry name" value="HTH_IS408/IS1162_type"/>
</dbReference>
<dbReference type="eggNOG" id="COG4584">
    <property type="taxonomic scope" value="Bacteria"/>
</dbReference>
<dbReference type="EMBL" id="CP003985">
    <property type="protein sequence ID" value="AGF79477.1"/>
    <property type="molecule type" value="Genomic_DNA"/>
</dbReference>
<dbReference type="PROSITE" id="PS50532">
    <property type="entry name" value="HTH_IS408"/>
    <property type="match status" value="1"/>
</dbReference>
<dbReference type="NCBIfam" id="NF033546">
    <property type="entry name" value="transpos_IS21"/>
    <property type="match status" value="1"/>
</dbReference>
<organism evidence="8 10">
    <name type="scientific">Desulfocapsa sulfexigens (strain DSM 10523 / SB164P1)</name>
    <dbReference type="NCBI Taxonomy" id="1167006"/>
    <lineage>
        <taxon>Bacteria</taxon>
        <taxon>Pseudomonadati</taxon>
        <taxon>Thermodesulfobacteriota</taxon>
        <taxon>Desulfobulbia</taxon>
        <taxon>Desulfobulbales</taxon>
        <taxon>Desulfocapsaceae</taxon>
        <taxon>Desulfocapsa</taxon>
    </lineage>
</organism>
<feature type="domain" description="Integrase catalytic" evidence="3">
    <location>
        <begin position="136"/>
        <end position="318"/>
    </location>
</feature>
<dbReference type="AlphaFoldDB" id="M1PD09"/>
<dbReference type="InterPro" id="IPR001584">
    <property type="entry name" value="Integrase_cat-core"/>
</dbReference>
<evidence type="ECO:0000313" key="4">
    <source>
        <dbReference type="EMBL" id="AGF77235.1"/>
    </source>
</evidence>
<evidence type="ECO:0000259" key="3">
    <source>
        <dbReference type="PROSITE" id="PS50994"/>
    </source>
</evidence>
<feature type="compositionally biased region" description="Polar residues" evidence="1">
    <location>
        <begin position="507"/>
        <end position="517"/>
    </location>
</feature>
<feature type="domain" description="HTH IS408-type" evidence="2">
    <location>
        <begin position="11"/>
        <end position="91"/>
    </location>
</feature>
<reference evidence="10" key="2">
    <citation type="journal article" date="2013" name="Stand. Genomic Sci.">
        <title>Complete genome sequence of Desulfocapsa sulfexigens, a marine deltaproteobacterium specialized in disproportionating inorganic sulfur compounds.</title>
        <authorList>
            <person name="Finster K.W."/>
            <person name="Kjeldsen K.U."/>
            <person name="Kube M."/>
            <person name="Reinhardt R."/>
            <person name="Mussmann M."/>
            <person name="Amann R."/>
            <person name="Schreiber L."/>
        </authorList>
    </citation>
    <scope>NUCLEOTIDE SEQUENCE [LARGE SCALE GENOMIC DNA]</scope>
    <source>
        <strain evidence="10">DSM 10523 / SB164P1</strain>
    </source>
</reference>
<evidence type="ECO:0000313" key="9">
    <source>
        <dbReference type="EMBL" id="AGF79844.1"/>
    </source>
</evidence>
<dbReference type="PANTHER" id="PTHR35004">
    <property type="entry name" value="TRANSPOSASE RV3428C-RELATED"/>
    <property type="match status" value="1"/>
</dbReference>
<dbReference type="Pfam" id="PF08281">
    <property type="entry name" value="Sigma70_r4_2"/>
    <property type="match status" value="1"/>
</dbReference>
<gene>
    <name evidence="4" type="ordered locus">UWK_00654</name>
    <name evidence="5" type="ordered locus">UWK_01100</name>
    <name evidence="6" type="ordered locus">UWK_01234</name>
    <name evidence="7" type="ordered locus">UWK_02151</name>
    <name evidence="8" type="ordered locus">UWK_02947</name>
    <name evidence="9" type="ordered locus">UWK_03323</name>
</gene>
<dbReference type="KEGG" id="dsf:UWK_00654"/>
<dbReference type="GO" id="GO:0006352">
    <property type="term" value="P:DNA-templated transcription initiation"/>
    <property type="evidence" value="ECO:0007669"/>
    <property type="project" value="InterPro"/>
</dbReference>
<dbReference type="OrthoDB" id="9798623at2"/>
<feature type="region of interest" description="Disordered" evidence="1">
    <location>
        <begin position="486"/>
        <end position="517"/>
    </location>
</feature>
<dbReference type="EMBL" id="CP003985">
    <property type="protein sequence ID" value="AGF78694.1"/>
    <property type="molecule type" value="Genomic_DNA"/>
</dbReference>
<evidence type="ECO:0000313" key="10">
    <source>
        <dbReference type="Proteomes" id="UP000011721"/>
    </source>
</evidence>
<dbReference type="KEGG" id="dsf:UWK_01234"/>